<evidence type="ECO:0000256" key="1">
    <source>
        <dbReference type="SAM" id="MobiDB-lite"/>
    </source>
</evidence>
<dbReference type="InterPro" id="IPR036457">
    <property type="entry name" value="PPM-type-like_dom_sf"/>
</dbReference>
<sequence length="420" mass="45617">MKNNLGMLERILERPSVENSSASASDTSRTASLASDLKPEERPKPQVNGSSQTRYLRSAFLDVRLQESPTNSGDSSRSRNESHVPIMRVGAAATQGTRQAMEDAHVAVLDLRSHPGFPSSADTLARAFFGVFDGHSGENAARFAEQHLLPNLLSQETFLTAPAEALVDAFKRTDADFYGAVHREEDPERDAGTTALAALVAGDSLLVANAGDCRAVICRRGRAVDLSRDHNAEYEAARVEAAGGYFLDEFLCGQLGVTRALGNFTPDIIALKQPSDRLKYRTSSDGQPLTFGGPLIAEPEVQTYTLTSEDEFLVLACDGLWDVMSSQRCMELARSHLRDNNDPQLCAEYLVQASLDMSSVDNVTAMVICFSKDPPPSRQMGRSASRGPSRSLSRECLSTLSSAILDAQCQPAGLERQNQW</sequence>
<dbReference type="SMART" id="SM00331">
    <property type="entry name" value="PP2C_SIG"/>
    <property type="match status" value="1"/>
</dbReference>
<accession>A0AAV1ID47</accession>
<dbReference type="CDD" id="cd00143">
    <property type="entry name" value="PP2Cc"/>
    <property type="match status" value="1"/>
</dbReference>
<dbReference type="EMBL" id="CAUYUE010000009">
    <property type="protein sequence ID" value="CAK0783808.1"/>
    <property type="molecule type" value="Genomic_DNA"/>
</dbReference>
<dbReference type="InterPro" id="IPR015655">
    <property type="entry name" value="PP2C"/>
</dbReference>
<evidence type="ECO:0000313" key="3">
    <source>
        <dbReference type="EMBL" id="CAK0783808.1"/>
    </source>
</evidence>
<protein>
    <recommendedName>
        <fullName evidence="2">PPM-type phosphatase domain-containing protein</fullName>
    </recommendedName>
</protein>
<feature type="domain" description="PPM-type phosphatase" evidence="2">
    <location>
        <begin position="88"/>
        <end position="370"/>
    </location>
</feature>
<keyword evidence="4" id="KW-1185">Reference proteome</keyword>
<dbReference type="PANTHER" id="PTHR47992">
    <property type="entry name" value="PROTEIN PHOSPHATASE"/>
    <property type="match status" value="1"/>
</dbReference>
<dbReference type="SUPFAM" id="SSF81606">
    <property type="entry name" value="PP2C-like"/>
    <property type="match status" value="1"/>
</dbReference>
<evidence type="ECO:0000313" key="4">
    <source>
        <dbReference type="Proteomes" id="UP001314263"/>
    </source>
</evidence>
<dbReference type="InterPro" id="IPR001932">
    <property type="entry name" value="PPM-type_phosphatase-like_dom"/>
</dbReference>
<dbReference type="Pfam" id="PF00481">
    <property type="entry name" value="PP2C"/>
    <property type="match status" value="1"/>
</dbReference>
<organism evidence="3 4">
    <name type="scientific">Coccomyxa viridis</name>
    <dbReference type="NCBI Taxonomy" id="1274662"/>
    <lineage>
        <taxon>Eukaryota</taxon>
        <taxon>Viridiplantae</taxon>
        <taxon>Chlorophyta</taxon>
        <taxon>core chlorophytes</taxon>
        <taxon>Trebouxiophyceae</taxon>
        <taxon>Trebouxiophyceae incertae sedis</taxon>
        <taxon>Coccomyxaceae</taxon>
        <taxon>Coccomyxa</taxon>
    </lineage>
</organism>
<proteinExistence type="predicted"/>
<dbReference type="PROSITE" id="PS51746">
    <property type="entry name" value="PPM_2"/>
    <property type="match status" value="1"/>
</dbReference>
<feature type="region of interest" description="Disordered" evidence="1">
    <location>
        <begin position="1"/>
        <end position="85"/>
    </location>
</feature>
<dbReference type="Proteomes" id="UP001314263">
    <property type="component" value="Unassembled WGS sequence"/>
</dbReference>
<dbReference type="Gene3D" id="3.60.40.10">
    <property type="entry name" value="PPM-type phosphatase domain"/>
    <property type="match status" value="1"/>
</dbReference>
<reference evidence="3 4" key="1">
    <citation type="submission" date="2023-10" db="EMBL/GenBank/DDBJ databases">
        <authorList>
            <person name="Maclean D."/>
            <person name="Macfadyen A."/>
        </authorList>
    </citation>
    <scope>NUCLEOTIDE SEQUENCE [LARGE SCALE GENOMIC DNA]</scope>
</reference>
<dbReference type="GO" id="GO:0004722">
    <property type="term" value="F:protein serine/threonine phosphatase activity"/>
    <property type="evidence" value="ECO:0007669"/>
    <property type="project" value="InterPro"/>
</dbReference>
<evidence type="ECO:0000259" key="2">
    <source>
        <dbReference type="PROSITE" id="PS51746"/>
    </source>
</evidence>
<dbReference type="SMART" id="SM00332">
    <property type="entry name" value="PP2Cc"/>
    <property type="match status" value="1"/>
</dbReference>
<feature type="compositionally biased region" description="Low complexity" evidence="1">
    <location>
        <begin position="20"/>
        <end position="36"/>
    </location>
</feature>
<dbReference type="AlphaFoldDB" id="A0AAV1ID47"/>
<name>A0AAV1ID47_9CHLO</name>
<comment type="caution">
    <text evidence="3">The sequence shown here is derived from an EMBL/GenBank/DDBJ whole genome shotgun (WGS) entry which is preliminary data.</text>
</comment>
<gene>
    <name evidence="3" type="ORF">CVIRNUC_007008</name>
</gene>